<name>A0ABV7GHQ7_9GAMM</name>
<reference evidence="2" key="1">
    <citation type="journal article" date="2019" name="Int. J. Syst. Evol. Microbiol.">
        <title>The Global Catalogue of Microorganisms (GCM) 10K type strain sequencing project: providing services to taxonomists for standard genome sequencing and annotation.</title>
        <authorList>
            <consortium name="The Broad Institute Genomics Platform"/>
            <consortium name="The Broad Institute Genome Sequencing Center for Infectious Disease"/>
            <person name="Wu L."/>
            <person name="Ma J."/>
        </authorList>
    </citation>
    <scope>NUCLEOTIDE SEQUENCE [LARGE SCALE GENOMIC DNA]</scope>
    <source>
        <strain evidence="2">KCTC 52277</strain>
    </source>
</reference>
<dbReference type="Proteomes" id="UP001595621">
    <property type="component" value="Unassembled WGS sequence"/>
</dbReference>
<gene>
    <name evidence="1" type="ORF">ACFOE0_16865</name>
</gene>
<dbReference type="EMBL" id="JBHRTD010000017">
    <property type="protein sequence ID" value="MFC3139838.1"/>
    <property type="molecule type" value="Genomic_DNA"/>
</dbReference>
<accession>A0ABV7GHQ7</accession>
<keyword evidence="2" id="KW-1185">Reference proteome</keyword>
<evidence type="ECO:0000313" key="2">
    <source>
        <dbReference type="Proteomes" id="UP001595621"/>
    </source>
</evidence>
<organism evidence="1 2">
    <name type="scientific">Shewanella submarina</name>
    <dbReference type="NCBI Taxonomy" id="2016376"/>
    <lineage>
        <taxon>Bacteria</taxon>
        <taxon>Pseudomonadati</taxon>
        <taxon>Pseudomonadota</taxon>
        <taxon>Gammaproteobacteria</taxon>
        <taxon>Alteromonadales</taxon>
        <taxon>Shewanellaceae</taxon>
        <taxon>Shewanella</taxon>
    </lineage>
</organism>
<sequence length="133" mass="15178">MDEIRELCGQPEFIEHFAAIESRPEDRSVLWRYSNGIDLDFGSDYNFRLGSITLTSPLVKLEDKTVIGRPINDVLLDFPTIELDDDFAENGHNYILPGEELSIWVNKSVVENITVFPNYDKSGNIPMWPEKGS</sequence>
<evidence type="ECO:0000313" key="1">
    <source>
        <dbReference type="EMBL" id="MFC3139838.1"/>
    </source>
</evidence>
<protein>
    <submittedName>
        <fullName evidence="1">Uncharacterized protein</fullName>
    </submittedName>
</protein>
<comment type="caution">
    <text evidence="1">The sequence shown here is derived from an EMBL/GenBank/DDBJ whole genome shotgun (WGS) entry which is preliminary data.</text>
</comment>
<proteinExistence type="predicted"/>
<dbReference type="RefSeq" id="WP_248936328.1">
    <property type="nucleotide sequence ID" value="NZ_JAKILF010000004.1"/>
</dbReference>